<name>A0ABU7KDV0_9ACTN</name>
<dbReference type="EMBL" id="JAUZMY010000029">
    <property type="protein sequence ID" value="MEE2040406.1"/>
    <property type="molecule type" value="Genomic_DNA"/>
</dbReference>
<dbReference type="RefSeq" id="WP_407942048.1">
    <property type="nucleotide sequence ID" value="NZ_JAUZMY010000029.1"/>
</dbReference>
<feature type="signal peptide" evidence="1">
    <location>
        <begin position="1"/>
        <end position="24"/>
    </location>
</feature>
<evidence type="ECO:0000313" key="2">
    <source>
        <dbReference type="EMBL" id="MEE2040406.1"/>
    </source>
</evidence>
<evidence type="ECO:0000256" key="1">
    <source>
        <dbReference type="SAM" id="SignalP"/>
    </source>
</evidence>
<reference evidence="2 3" key="1">
    <citation type="submission" date="2023-08" db="EMBL/GenBank/DDBJ databases">
        <authorList>
            <person name="Girao M."/>
            <person name="Carvalho M.F."/>
        </authorList>
    </citation>
    <scope>NUCLEOTIDE SEQUENCE [LARGE SCALE GENOMIC DNA]</scope>
    <source>
        <strain evidence="2 3">CT-R113</strain>
    </source>
</reference>
<comment type="caution">
    <text evidence="2">The sequence shown here is derived from an EMBL/GenBank/DDBJ whole genome shotgun (WGS) entry which is preliminary data.</text>
</comment>
<accession>A0ABU7KDV0</accession>
<dbReference type="Proteomes" id="UP001356095">
    <property type="component" value="Unassembled WGS sequence"/>
</dbReference>
<proteinExistence type="predicted"/>
<keyword evidence="3" id="KW-1185">Reference proteome</keyword>
<keyword evidence="1" id="KW-0732">Signal</keyword>
<gene>
    <name evidence="2" type="ORF">Q8791_24610</name>
</gene>
<organism evidence="2 3">
    <name type="scientific">Nocardiopsis codii</name>
    <dbReference type="NCBI Taxonomy" id="3065942"/>
    <lineage>
        <taxon>Bacteria</taxon>
        <taxon>Bacillati</taxon>
        <taxon>Actinomycetota</taxon>
        <taxon>Actinomycetes</taxon>
        <taxon>Streptosporangiales</taxon>
        <taxon>Nocardiopsidaceae</taxon>
        <taxon>Nocardiopsis</taxon>
    </lineage>
</organism>
<feature type="chain" id="PRO_5045373140" evidence="1">
    <location>
        <begin position="25"/>
        <end position="168"/>
    </location>
</feature>
<sequence length="168" mass="17887">MSVVRWIAVALATALALALTAASAATSPRGGELDGFSIGHLPAQIDDRTSVSDFDYEWGDVSFSTRVWERAVEGGGARVVLQVLVMRGATLADLSAVRAFLTEYHERSPDWALEEFDNNGHTALYGETEAFWAPAKGVAVEVRDSFGLVGEEELLATARSIGPSEASG</sequence>
<evidence type="ECO:0000313" key="3">
    <source>
        <dbReference type="Proteomes" id="UP001356095"/>
    </source>
</evidence>
<protein>
    <submittedName>
        <fullName evidence="2">Uncharacterized protein</fullName>
    </submittedName>
</protein>